<evidence type="ECO:0000313" key="2">
    <source>
        <dbReference type="EMBL" id="KAF0740608.1"/>
    </source>
</evidence>
<dbReference type="Proteomes" id="UP000481153">
    <property type="component" value="Unassembled WGS sequence"/>
</dbReference>
<organism evidence="2 3">
    <name type="scientific">Aphanomyces euteiches</name>
    <dbReference type="NCBI Taxonomy" id="100861"/>
    <lineage>
        <taxon>Eukaryota</taxon>
        <taxon>Sar</taxon>
        <taxon>Stramenopiles</taxon>
        <taxon>Oomycota</taxon>
        <taxon>Saprolegniomycetes</taxon>
        <taxon>Saprolegniales</taxon>
        <taxon>Verrucalvaceae</taxon>
        <taxon>Aphanomyces</taxon>
    </lineage>
</organism>
<proteinExistence type="predicted"/>
<dbReference type="EMBL" id="VJMJ01000048">
    <property type="protein sequence ID" value="KAF0740608.1"/>
    <property type="molecule type" value="Genomic_DNA"/>
</dbReference>
<sequence>MTAVDIEAEDLLQANALYDVGDDIDEAETEEAENGAETPELNDVSDILGKRLNSAPQSSLPNGKRLRQNNEGTVIELGDDDDDDNDDEDEDDDNDTDTSVPRPYSKSSSKQFKFMSKGNRSASQFDQGAESTSQQHSDLQRQLDSMDRKTKTELFSDALELCGAELFQGHEAWRDQLLIKACRLHPAFVSSINELAHQSGSYNTPVVLSGDEDDDDDDDPVEDDTVDDDDANPVNEATSPSGEDDELNLVEDEDDDDALEFGDMSDL</sequence>
<reference evidence="2 3" key="1">
    <citation type="submission" date="2019-07" db="EMBL/GenBank/DDBJ databases">
        <title>Genomics analysis of Aphanomyces spp. identifies a new class of oomycete effector associated with host adaptation.</title>
        <authorList>
            <person name="Gaulin E."/>
        </authorList>
    </citation>
    <scope>NUCLEOTIDE SEQUENCE [LARGE SCALE GENOMIC DNA]</scope>
    <source>
        <strain evidence="2 3">ATCC 201684</strain>
    </source>
</reference>
<comment type="caution">
    <text evidence="2">The sequence shown here is derived from an EMBL/GenBank/DDBJ whole genome shotgun (WGS) entry which is preliminary data.</text>
</comment>
<feature type="compositionally biased region" description="Polar residues" evidence="1">
    <location>
        <begin position="118"/>
        <end position="137"/>
    </location>
</feature>
<keyword evidence="3" id="KW-1185">Reference proteome</keyword>
<accession>A0A6G0XJQ9</accession>
<feature type="compositionally biased region" description="Acidic residues" evidence="1">
    <location>
        <begin position="210"/>
        <end position="231"/>
    </location>
</feature>
<protein>
    <submittedName>
        <fullName evidence="2">Uncharacterized protein</fullName>
    </submittedName>
</protein>
<feature type="compositionally biased region" description="Acidic residues" evidence="1">
    <location>
        <begin position="77"/>
        <end position="96"/>
    </location>
</feature>
<feature type="compositionally biased region" description="Acidic residues" evidence="1">
    <location>
        <begin position="242"/>
        <end position="267"/>
    </location>
</feature>
<gene>
    <name evidence="2" type="ORF">Ae201684_003985</name>
</gene>
<dbReference type="AlphaFoldDB" id="A0A6G0XJQ9"/>
<evidence type="ECO:0000313" key="3">
    <source>
        <dbReference type="Proteomes" id="UP000481153"/>
    </source>
</evidence>
<dbReference type="VEuPathDB" id="FungiDB:AeMF1_009188"/>
<feature type="region of interest" description="Disordered" evidence="1">
    <location>
        <begin position="201"/>
        <end position="267"/>
    </location>
</feature>
<evidence type="ECO:0000256" key="1">
    <source>
        <dbReference type="SAM" id="MobiDB-lite"/>
    </source>
</evidence>
<feature type="region of interest" description="Disordered" evidence="1">
    <location>
        <begin position="52"/>
        <end position="145"/>
    </location>
</feature>
<feature type="compositionally biased region" description="Low complexity" evidence="1">
    <location>
        <begin position="105"/>
        <end position="117"/>
    </location>
</feature>
<name>A0A6G0XJQ9_9STRA</name>